<dbReference type="SUPFAM" id="SSF54534">
    <property type="entry name" value="FKBP-like"/>
    <property type="match status" value="1"/>
</dbReference>
<evidence type="ECO:0000256" key="2">
    <source>
        <dbReference type="ARBA" id="ARBA00013194"/>
    </source>
</evidence>
<keyword evidence="6" id="KW-0732">Signal</keyword>
<comment type="catalytic activity">
    <reaction evidence="1 5">
        <text>[protein]-peptidylproline (omega=180) = [protein]-peptidylproline (omega=0)</text>
        <dbReference type="Rhea" id="RHEA:16237"/>
        <dbReference type="Rhea" id="RHEA-COMP:10747"/>
        <dbReference type="Rhea" id="RHEA-COMP:10748"/>
        <dbReference type="ChEBI" id="CHEBI:83833"/>
        <dbReference type="ChEBI" id="CHEBI:83834"/>
        <dbReference type="EC" id="5.2.1.8"/>
    </reaction>
</comment>
<dbReference type="PANTHER" id="PTHR45779">
    <property type="entry name" value="PEPTIDYLPROLYL ISOMERASE"/>
    <property type="match status" value="1"/>
</dbReference>
<evidence type="ECO:0000256" key="3">
    <source>
        <dbReference type="ARBA" id="ARBA00023110"/>
    </source>
</evidence>
<dbReference type="EC" id="5.2.1.8" evidence="2 5"/>
<evidence type="ECO:0000256" key="5">
    <source>
        <dbReference type="PROSITE-ProRule" id="PRU00277"/>
    </source>
</evidence>
<dbReference type="Gene3D" id="3.10.50.40">
    <property type="match status" value="1"/>
</dbReference>
<dbReference type="Proteomes" id="UP001165289">
    <property type="component" value="Unassembled WGS sequence"/>
</dbReference>
<keyword evidence="4 5" id="KW-0413">Isomerase</keyword>
<dbReference type="AlphaFoldDB" id="A0AAV7JXJ6"/>
<feature type="domain" description="PPIase FKBP-type" evidence="7">
    <location>
        <begin position="45"/>
        <end position="133"/>
    </location>
</feature>
<organism evidence="8 9">
    <name type="scientific">Oopsacas minuta</name>
    <dbReference type="NCBI Taxonomy" id="111878"/>
    <lineage>
        <taxon>Eukaryota</taxon>
        <taxon>Metazoa</taxon>
        <taxon>Porifera</taxon>
        <taxon>Hexactinellida</taxon>
        <taxon>Hexasterophora</taxon>
        <taxon>Lyssacinosida</taxon>
        <taxon>Leucopsacidae</taxon>
        <taxon>Oopsacas</taxon>
    </lineage>
</organism>
<keyword evidence="9" id="KW-1185">Reference proteome</keyword>
<evidence type="ECO:0000256" key="6">
    <source>
        <dbReference type="SAM" id="SignalP"/>
    </source>
</evidence>
<name>A0AAV7JXJ6_9METZ</name>
<protein>
    <recommendedName>
        <fullName evidence="2 5">peptidylprolyl isomerase</fullName>
        <ecNumber evidence="2 5">5.2.1.8</ecNumber>
    </recommendedName>
</protein>
<dbReference type="InterPro" id="IPR044609">
    <property type="entry name" value="FKBP2/11"/>
</dbReference>
<reference evidence="8 9" key="1">
    <citation type="journal article" date="2023" name="BMC Biol.">
        <title>The compact genome of the sponge Oopsacas minuta (Hexactinellida) is lacking key metazoan core genes.</title>
        <authorList>
            <person name="Santini S."/>
            <person name="Schenkelaars Q."/>
            <person name="Jourda C."/>
            <person name="Duchesne M."/>
            <person name="Belahbib H."/>
            <person name="Rocher C."/>
            <person name="Selva M."/>
            <person name="Riesgo A."/>
            <person name="Vervoort M."/>
            <person name="Leys S.P."/>
            <person name="Kodjabachian L."/>
            <person name="Le Bivic A."/>
            <person name="Borchiellini C."/>
            <person name="Claverie J.M."/>
            <person name="Renard E."/>
        </authorList>
    </citation>
    <scope>NUCLEOTIDE SEQUENCE [LARGE SCALE GENOMIC DNA]</scope>
    <source>
        <strain evidence="8">SPO-2</strain>
    </source>
</reference>
<feature type="chain" id="PRO_5043473757" description="peptidylprolyl isomerase" evidence="6">
    <location>
        <begin position="22"/>
        <end position="140"/>
    </location>
</feature>
<evidence type="ECO:0000259" key="7">
    <source>
        <dbReference type="PROSITE" id="PS50059"/>
    </source>
</evidence>
<dbReference type="Pfam" id="PF00254">
    <property type="entry name" value="FKBP_C"/>
    <property type="match status" value="1"/>
</dbReference>
<dbReference type="GO" id="GO:0003755">
    <property type="term" value="F:peptidyl-prolyl cis-trans isomerase activity"/>
    <property type="evidence" value="ECO:0007669"/>
    <property type="project" value="UniProtKB-KW"/>
</dbReference>
<dbReference type="PANTHER" id="PTHR45779:SF7">
    <property type="entry name" value="PEPTIDYLPROLYL ISOMERASE"/>
    <property type="match status" value="1"/>
</dbReference>
<dbReference type="InterPro" id="IPR046357">
    <property type="entry name" value="PPIase_dom_sf"/>
</dbReference>
<gene>
    <name evidence="8" type="ORF">LOD99_3430</name>
</gene>
<dbReference type="PROSITE" id="PS50059">
    <property type="entry name" value="FKBP_PPIASE"/>
    <property type="match status" value="1"/>
</dbReference>
<feature type="signal peptide" evidence="6">
    <location>
        <begin position="1"/>
        <end position="21"/>
    </location>
</feature>
<accession>A0AAV7JXJ6</accession>
<dbReference type="EMBL" id="JAKMXF010000266">
    <property type="protein sequence ID" value="KAI6653535.1"/>
    <property type="molecule type" value="Genomic_DNA"/>
</dbReference>
<evidence type="ECO:0000313" key="8">
    <source>
        <dbReference type="EMBL" id="KAI6653535.1"/>
    </source>
</evidence>
<dbReference type="GO" id="GO:0005783">
    <property type="term" value="C:endoplasmic reticulum"/>
    <property type="evidence" value="ECO:0007669"/>
    <property type="project" value="TreeGrafter"/>
</dbReference>
<evidence type="ECO:0000313" key="9">
    <source>
        <dbReference type="Proteomes" id="UP001165289"/>
    </source>
</evidence>
<dbReference type="FunFam" id="3.10.50.40:FF:000006">
    <property type="entry name" value="Peptidyl-prolyl cis-trans isomerase"/>
    <property type="match status" value="1"/>
</dbReference>
<comment type="caution">
    <text evidence="8">The sequence shown here is derived from an EMBL/GenBank/DDBJ whole genome shotgun (WGS) entry which is preliminary data.</text>
</comment>
<sequence>MKVTSLILYTLLLVYLATCEGEQPKKVQIGIKKRVENCVRKSKRGDSLSMHYAGTLEDGKEFDSSYSRNKPFTFTLGAGQVIKGWDQGLLNMCEGEKRKLVIPPELGYGDRGAPPSIPGGATLIFEVELISIETKSSKEL</sequence>
<evidence type="ECO:0000256" key="4">
    <source>
        <dbReference type="ARBA" id="ARBA00023235"/>
    </source>
</evidence>
<proteinExistence type="predicted"/>
<keyword evidence="3 5" id="KW-0697">Rotamase</keyword>
<dbReference type="InterPro" id="IPR001179">
    <property type="entry name" value="PPIase_FKBP_dom"/>
</dbReference>
<evidence type="ECO:0000256" key="1">
    <source>
        <dbReference type="ARBA" id="ARBA00000971"/>
    </source>
</evidence>